<dbReference type="HOGENOM" id="CLU_2093399_0_0_6"/>
<dbReference type="Proteomes" id="UP000032266">
    <property type="component" value="Chromosome"/>
</dbReference>
<dbReference type="RefSeq" id="WP_044616198.1">
    <property type="nucleotide sequence ID" value="NZ_CP007142.1"/>
</dbReference>
<dbReference type="STRING" id="1445510.YC6258_01339"/>
<protein>
    <submittedName>
        <fullName evidence="1">Uncharacterized protein</fullName>
    </submittedName>
</protein>
<dbReference type="AlphaFoldDB" id="A0A0C5VFP0"/>
<dbReference type="OrthoDB" id="3428371at2"/>
<keyword evidence="2" id="KW-1185">Reference proteome</keyword>
<dbReference type="KEGG" id="gsn:YC6258_01339"/>
<gene>
    <name evidence="1" type="ORF">YC6258_01339</name>
</gene>
<evidence type="ECO:0000313" key="1">
    <source>
        <dbReference type="EMBL" id="AJQ93387.1"/>
    </source>
</evidence>
<evidence type="ECO:0000313" key="2">
    <source>
        <dbReference type="Proteomes" id="UP000032266"/>
    </source>
</evidence>
<dbReference type="EMBL" id="CP007142">
    <property type="protein sequence ID" value="AJQ93387.1"/>
    <property type="molecule type" value="Genomic_DNA"/>
</dbReference>
<reference evidence="1 2" key="1">
    <citation type="submission" date="2014-01" db="EMBL/GenBank/DDBJ databases">
        <title>Full genme sequencing of cellulolytic bacterium Gynuella sunshinyii YC6258T gen. nov., sp. nov.</title>
        <authorList>
            <person name="Khan H."/>
            <person name="Chung E.J."/>
            <person name="Chung Y.R."/>
        </authorList>
    </citation>
    <scope>NUCLEOTIDE SEQUENCE [LARGE SCALE GENOMIC DNA]</scope>
    <source>
        <strain evidence="1 2">YC6258</strain>
    </source>
</reference>
<organism evidence="1 2">
    <name type="scientific">Gynuella sunshinyii YC6258</name>
    <dbReference type="NCBI Taxonomy" id="1445510"/>
    <lineage>
        <taxon>Bacteria</taxon>
        <taxon>Pseudomonadati</taxon>
        <taxon>Pseudomonadota</taxon>
        <taxon>Gammaproteobacteria</taxon>
        <taxon>Oceanospirillales</taxon>
        <taxon>Saccharospirillaceae</taxon>
        <taxon>Gynuella</taxon>
    </lineage>
</organism>
<accession>A0A0C5VFP0</accession>
<sequence>MYKFTEIIGAVLESVTESDAAYVDADDSGQVLNIKGQSLAFDKGWFVIENPHTVVGAPSLDALIGSMIIDAFSNDDEIHLKFDNGAAVSVSLKDGDFIGPEAASYAPKQGEIIVFN</sequence>
<name>A0A0C5VFP0_9GAMM</name>
<proteinExistence type="predicted"/>